<name>G0IZZ6_CYCMS</name>
<keyword evidence="1" id="KW-1133">Transmembrane helix</keyword>
<dbReference type="InterPro" id="IPR000326">
    <property type="entry name" value="PAP2/HPO"/>
</dbReference>
<dbReference type="CDD" id="cd01610">
    <property type="entry name" value="PAP2_like"/>
    <property type="match status" value="1"/>
</dbReference>
<dbReference type="SUPFAM" id="SSF48317">
    <property type="entry name" value="Acid phosphatase/Vanadium-dependent haloperoxidase"/>
    <property type="match status" value="1"/>
</dbReference>
<feature type="domain" description="Phosphatidic acid phosphatase type 2/haloperoxidase" evidence="2">
    <location>
        <begin position="111"/>
        <end position="181"/>
    </location>
</feature>
<dbReference type="STRING" id="880070.Cycma_2759"/>
<sequence>MVVTLFYMVPEATVVPNGAKWAVLLLISFSTFMVPLLGLVGLRFSEVINSLQLPERKERIYPFALVSVFYSMTLAFFYWKLNIDQLLIVTLGLVTISLILLTLITIFWKISAHQTAMGGWLAIVSVLSIRFNSEPLFYYFLLIIVLSGLIGTARLYLNAHRPSEVYAGFILGFGICFPVYYHLLVK</sequence>
<organism evidence="3 4">
    <name type="scientific">Cyclobacterium marinum (strain ATCC 25205 / DSM 745 / LMG 13164 / NCIMB 1802)</name>
    <name type="common">Flectobacillus marinus</name>
    <dbReference type="NCBI Taxonomy" id="880070"/>
    <lineage>
        <taxon>Bacteria</taxon>
        <taxon>Pseudomonadati</taxon>
        <taxon>Bacteroidota</taxon>
        <taxon>Cytophagia</taxon>
        <taxon>Cytophagales</taxon>
        <taxon>Cyclobacteriaceae</taxon>
        <taxon>Cyclobacterium</taxon>
    </lineage>
</organism>
<evidence type="ECO:0000313" key="4">
    <source>
        <dbReference type="Proteomes" id="UP000001635"/>
    </source>
</evidence>
<dbReference type="InterPro" id="IPR036938">
    <property type="entry name" value="PAP2/HPO_sf"/>
</dbReference>
<dbReference type="HOGENOM" id="CLU_093776_1_1_10"/>
<feature type="transmembrane region" description="Helical" evidence="1">
    <location>
        <begin position="164"/>
        <end position="183"/>
    </location>
</feature>
<dbReference type="Pfam" id="PF01569">
    <property type="entry name" value="PAP2"/>
    <property type="match status" value="1"/>
</dbReference>
<keyword evidence="1" id="KW-0472">Membrane</keyword>
<feature type="transmembrane region" description="Helical" evidence="1">
    <location>
        <begin position="60"/>
        <end position="79"/>
    </location>
</feature>
<dbReference type="eggNOG" id="COG0671">
    <property type="taxonomic scope" value="Bacteria"/>
</dbReference>
<evidence type="ECO:0000313" key="3">
    <source>
        <dbReference type="EMBL" id="AEL26498.1"/>
    </source>
</evidence>
<keyword evidence="1" id="KW-0812">Transmembrane</keyword>
<evidence type="ECO:0000259" key="2">
    <source>
        <dbReference type="Pfam" id="PF01569"/>
    </source>
</evidence>
<evidence type="ECO:0000256" key="1">
    <source>
        <dbReference type="SAM" id="Phobius"/>
    </source>
</evidence>
<dbReference type="KEGG" id="cmr:Cycma_2759"/>
<accession>G0IZZ6</accession>
<dbReference type="Proteomes" id="UP000001635">
    <property type="component" value="Chromosome"/>
</dbReference>
<proteinExistence type="predicted"/>
<feature type="transmembrane region" description="Helical" evidence="1">
    <location>
        <begin position="137"/>
        <end position="157"/>
    </location>
</feature>
<protein>
    <submittedName>
        <fullName evidence="3">Phosphoesterase PA-phosphatase related protein</fullName>
    </submittedName>
</protein>
<feature type="transmembrane region" description="Helical" evidence="1">
    <location>
        <begin position="85"/>
        <end position="108"/>
    </location>
</feature>
<keyword evidence="4" id="KW-1185">Reference proteome</keyword>
<feature type="transmembrane region" description="Helical" evidence="1">
    <location>
        <begin position="20"/>
        <end position="40"/>
    </location>
</feature>
<reference evidence="4" key="1">
    <citation type="submission" date="2011-07" db="EMBL/GenBank/DDBJ databases">
        <title>The complete genome of Cyclobacterium marinum DSM 745.</title>
        <authorList>
            <person name="Lucas S."/>
            <person name="Han J."/>
            <person name="Lapidus A."/>
            <person name="Bruce D."/>
            <person name="Goodwin L."/>
            <person name="Pitluck S."/>
            <person name="Peters L."/>
            <person name="Kyrpides N."/>
            <person name="Mavromatis K."/>
            <person name="Ivanova N."/>
            <person name="Ovchinnikova G."/>
            <person name="Chertkov O."/>
            <person name="Detter J.C."/>
            <person name="Tapia R."/>
            <person name="Han C."/>
            <person name="Land M."/>
            <person name="Hauser L."/>
            <person name="Markowitz V."/>
            <person name="Cheng J.-F."/>
            <person name="Hugenholtz P."/>
            <person name="Woyke T."/>
            <person name="Wu D."/>
            <person name="Tindall B."/>
            <person name="Schuetze A."/>
            <person name="Brambilla E."/>
            <person name="Klenk H.-P."/>
            <person name="Eisen J.A."/>
        </authorList>
    </citation>
    <scope>NUCLEOTIDE SEQUENCE [LARGE SCALE GENOMIC DNA]</scope>
    <source>
        <strain evidence="4">ATCC 25205 / DSM 745 / LMG 13164 / NCIMB 1802</strain>
    </source>
</reference>
<dbReference type="AlphaFoldDB" id="G0IZZ6"/>
<dbReference type="Gene3D" id="1.20.144.10">
    <property type="entry name" value="Phosphatidic acid phosphatase type 2/haloperoxidase"/>
    <property type="match status" value="1"/>
</dbReference>
<gene>
    <name evidence="3" type="ordered locus">Cycma_2759</name>
</gene>
<dbReference type="EMBL" id="CP002955">
    <property type="protein sequence ID" value="AEL26498.1"/>
    <property type="molecule type" value="Genomic_DNA"/>
</dbReference>